<reference evidence="1 2" key="1">
    <citation type="submission" date="2018-12" db="EMBL/GenBank/DDBJ databases">
        <title>Genome sequencing of Eikenella corrodens KCOM 3110 (= JS217).</title>
        <authorList>
            <person name="Koo J.-K."/>
            <person name="Park S.-N."/>
            <person name="Lim Y.K."/>
        </authorList>
    </citation>
    <scope>NUCLEOTIDE SEQUENCE [LARGE SCALE GENOMIC DNA]</scope>
    <source>
        <strain evidence="1 2">KCOM 3110</strain>
    </source>
</reference>
<dbReference type="Proteomes" id="UP000282435">
    <property type="component" value="Chromosome"/>
</dbReference>
<gene>
    <name evidence="1" type="ORF">ELB75_10455</name>
</gene>
<evidence type="ECO:0000313" key="1">
    <source>
        <dbReference type="EMBL" id="AZR60391.1"/>
    </source>
</evidence>
<proteinExistence type="predicted"/>
<dbReference type="AlphaFoldDB" id="A0A3S9SLH5"/>
<sequence>MKQGDGSMIDLSYKVIPDLYAEIEPNIGAANIRLGLNFSYFIKNIDYINVTDNDVTVCNIALDIPYENYDTSMKENKIIKTKNIWCIYHKDPWEWNGDLIDNIYAYWNNSVILEFNKKKIGDYILSNICLQNEYKGKYMNTLAVGDKMSLLLDAYDILFYGDLHYLAKKITTDKFDDLYCSNNFELDSINNLLWENRELIIGINIQTNYREAVDRNNFTRQIAESIEVFIDT</sequence>
<accession>A0A3S9SLH5</accession>
<organism evidence="1 2">
    <name type="scientific">Eikenella corrodens</name>
    <dbReference type="NCBI Taxonomy" id="539"/>
    <lineage>
        <taxon>Bacteria</taxon>
        <taxon>Pseudomonadati</taxon>
        <taxon>Pseudomonadota</taxon>
        <taxon>Betaproteobacteria</taxon>
        <taxon>Neisseriales</taxon>
        <taxon>Neisseriaceae</taxon>
        <taxon>Eikenella</taxon>
    </lineage>
</organism>
<dbReference type="OrthoDB" id="6685832at2"/>
<dbReference type="RefSeq" id="WP_126983853.1">
    <property type="nucleotide sequence ID" value="NZ_CP034670.1"/>
</dbReference>
<dbReference type="EMBL" id="CP034670">
    <property type="protein sequence ID" value="AZR60391.1"/>
    <property type="molecule type" value="Genomic_DNA"/>
</dbReference>
<name>A0A3S9SLH5_EIKCO</name>
<evidence type="ECO:0000313" key="2">
    <source>
        <dbReference type="Proteomes" id="UP000282435"/>
    </source>
</evidence>
<protein>
    <submittedName>
        <fullName evidence="1">Uncharacterized protein</fullName>
    </submittedName>
</protein>